<gene>
    <name evidence="4" type="ORF">SteCoe_14991</name>
</gene>
<protein>
    <recommendedName>
        <fullName evidence="6">Nucleosome assembly protein</fullName>
    </recommendedName>
</protein>
<evidence type="ECO:0000313" key="4">
    <source>
        <dbReference type="EMBL" id="OMJ84001.1"/>
    </source>
</evidence>
<feature type="compositionally biased region" description="Basic and acidic residues" evidence="3">
    <location>
        <begin position="259"/>
        <end position="284"/>
    </location>
</feature>
<dbReference type="Pfam" id="PF00956">
    <property type="entry name" value="NAP"/>
    <property type="match status" value="1"/>
</dbReference>
<evidence type="ECO:0000256" key="2">
    <source>
        <dbReference type="RuleBase" id="RU003876"/>
    </source>
</evidence>
<evidence type="ECO:0000256" key="1">
    <source>
        <dbReference type="ARBA" id="ARBA00009947"/>
    </source>
</evidence>
<evidence type="ECO:0000313" key="5">
    <source>
        <dbReference type="Proteomes" id="UP000187209"/>
    </source>
</evidence>
<dbReference type="Proteomes" id="UP000187209">
    <property type="component" value="Unassembled WGS sequence"/>
</dbReference>
<feature type="compositionally biased region" description="Acidic residues" evidence="3">
    <location>
        <begin position="247"/>
        <end position="258"/>
    </location>
</feature>
<dbReference type="Gene3D" id="3.30.1120.90">
    <property type="entry name" value="Nucleosome assembly protein"/>
    <property type="match status" value="1"/>
</dbReference>
<organism evidence="4 5">
    <name type="scientific">Stentor coeruleus</name>
    <dbReference type="NCBI Taxonomy" id="5963"/>
    <lineage>
        <taxon>Eukaryota</taxon>
        <taxon>Sar</taxon>
        <taxon>Alveolata</taxon>
        <taxon>Ciliophora</taxon>
        <taxon>Postciliodesmatophora</taxon>
        <taxon>Heterotrichea</taxon>
        <taxon>Heterotrichida</taxon>
        <taxon>Stentoridae</taxon>
        <taxon>Stentor</taxon>
    </lineage>
</organism>
<accession>A0A1R2C4U8</accession>
<dbReference type="InterPro" id="IPR002164">
    <property type="entry name" value="NAP_family"/>
</dbReference>
<comment type="similarity">
    <text evidence="1 2">Belongs to the nucleosome assembly protein (NAP) family.</text>
</comment>
<dbReference type="InterPro" id="IPR037231">
    <property type="entry name" value="NAP-like_sf"/>
</dbReference>
<dbReference type="GO" id="GO:0006334">
    <property type="term" value="P:nucleosome assembly"/>
    <property type="evidence" value="ECO:0007669"/>
    <property type="project" value="InterPro"/>
</dbReference>
<dbReference type="AlphaFoldDB" id="A0A1R2C4U8"/>
<dbReference type="PANTHER" id="PTHR11875">
    <property type="entry name" value="TESTIS-SPECIFIC Y-ENCODED PROTEIN"/>
    <property type="match status" value="1"/>
</dbReference>
<comment type="caution">
    <text evidence="4">The sequence shown here is derived from an EMBL/GenBank/DDBJ whole genome shotgun (WGS) entry which is preliminary data.</text>
</comment>
<feature type="region of interest" description="Disordered" evidence="3">
    <location>
        <begin position="1"/>
        <end position="21"/>
    </location>
</feature>
<proteinExistence type="inferred from homology"/>
<dbReference type="SUPFAM" id="SSF143113">
    <property type="entry name" value="NAP-like"/>
    <property type="match status" value="1"/>
</dbReference>
<name>A0A1R2C4U8_9CILI</name>
<dbReference type="EMBL" id="MPUH01000284">
    <property type="protein sequence ID" value="OMJ84001.1"/>
    <property type="molecule type" value="Genomic_DNA"/>
</dbReference>
<evidence type="ECO:0008006" key="6">
    <source>
        <dbReference type="Google" id="ProtNLM"/>
    </source>
</evidence>
<reference evidence="4 5" key="1">
    <citation type="submission" date="2016-11" db="EMBL/GenBank/DDBJ databases">
        <title>The macronuclear genome of Stentor coeruleus: a giant cell with tiny introns.</title>
        <authorList>
            <person name="Slabodnick M."/>
            <person name="Ruby J.G."/>
            <person name="Reiff S.B."/>
            <person name="Swart E.C."/>
            <person name="Gosai S."/>
            <person name="Prabakaran S."/>
            <person name="Witkowska E."/>
            <person name="Larue G.E."/>
            <person name="Fisher S."/>
            <person name="Freeman R.M."/>
            <person name="Gunawardena J."/>
            <person name="Chu W."/>
            <person name="Stover N.A."/>
            <person name="Gregory B.D."/>
            <person name="Nowacki M."/>
            <person name="Derisi J."/>
            <person name="Roy S.W."/>
            <person name="Marshall W.F."/>
            <person name="Sood P."/>
        </authorList>
    </citation>
    <scope>NUCLEOTIDE SEQUENCE [LARGE SCALE GENOMIC DNA]</scope>
    <source>
        <strain evidence="4">WM001</strain>
    </source>
</reference>
<evidence type="ECO:0000256" key="3">
    <source>
        <dbReference type="SAM" id="MobiDB-lite"/>
    </source>
</evidence>
<dbReference type="GO" id="GO:0005634">
    <property type="term" value="C:nucleus"/>
    <property type="evidence" value="ECO:0007669"/>
    <property type="project" value="InterPro"/>
</dbReference>
<sequence length="284" mass="32899">MEGNDSHELKLQEKKADEELSKLPEEEKAFVQPVLELQKQRNTLFLAFLGELRALEYKYDQQYTPLYEQRSQVIKNAPEFWLKVLKNNPLTSTMVFEQDEQLLKHLIDIKYFGEPNTDNFKLEFHFSENTFIENTILTKKYVVGGDDEVKSGEGTEIKWKGANLTQKVKKTKKRGKNKKAGIKVEEIPSFFSFFKSVSADDEEEEEDSEDEGMGDMMEEDFEVACEIRDEIIPNAIYYFMGIRDEDDHMDMDMDDEDDHHEGKGKGKGKKVDGSGNEKADCKTQ</sequence>
<feature type="region of interest" description="Disordered" evidence="3">
    <location>
        <begin position="247"/>
        <end position="284"/>
    </location>
</feature>
<keyword evidence="5" id="KW-1185">Reference proteome</keyword>
<dbReference type="Gene3D" id="1.20.5.1500">
    <property type="match status" value="1"/>
</dbReference>
<dbReference type="OrthoDB" id="304517at2759"/>